<keyword evidence="6" id="KW-0072">Autophagy</keyword>
<keyword evidence="5" id="KW-0813">Transport</keyword>
<evidence type="ECO:0000256" key="4">
    <source>
        <dbReference type="ARBA" id="ARBA00022786"/>
    </source>
</evidence>
<dbReference type="GO" id="GO:0005829">
    <property type="term" value="C:cytosol"/>
    <property type="evidence" value="ECO:0007669"/>
    <property type="project" value="TreeGrafter"/>
</dbReference>
<evidence type="ECO:0000256" key="6">
    <source>
        <dbReference type="ARBA" id="ARBA00023006"/>
    </source>
</evidence>
<keyword evidence="10" id="KW-1185">Reference proteome</keyword>
<evidence type="ECO:0000256" key="2">
    <source>
        <dbReference type="ARBA" id="ARBA00021099"/>
    </source>
</evidence>
<evidence type="ECO:0000256" key="8">
    <source>
        <dbReference type="SAM" id="MobiDB-lite"/>
    </source>
</evidence>
<dbReference type="InterPro" id="IPR007135">
    <property type="entry name" value="Atg3/Atg10"/>
</dbReference>
<reference evidence="9 10" key="1">
    <citation type="submission" date="2023-06" db="EMBL/GenBank/DDBJ databases">
        <title>Black Yeasts Isolated from many extreme environments.</title>
        <authorList>
            <person name="Coleine C."/>
            <person name="Stajich J.E."/>
            <person name="Selbmann L."/>
        </authorList>
    </citation>
    <scope>NUCLEOTIDE SEQUENCE [LARGE SCALE GENOMIC DNA]</scope>
    <source>
        <strain evidence="9 10">CCFEE 5887</strain>
    </source>
</reference>
<evidence type="ECO:0000256" key="7">
    <source>
        <dbReference type="ARBA" id="ARBA00029833"/>
    </source>
</evidence>
<sequence>MASLETFPSISDAEFQAACQALEDRCFDRLGGTDWLSVRWSGEELVIKERRQIKNSSPTRPKSNKENKRLEDEDEENVEDGSGSDNPDIILRHNDVDPDSDPLVIHFSITLSPTYRVPVLWFWCQQPQARGLNLEQIYDLLVPRTSQAPLRGVGVLGGISMAHHPISDQPAYFIHPCNTPEALSVLKPNDCKSFTPEDYLVLWLGLIGSSVGLHIPSKLFDALHGN</sequence>
<dbReference type="GO" id="GO:0000422">
    <property type="term" value="P:autophagy of mitochondrion"/>
    <property type="evidence" value="ECO:0007669"/>
    <property type="project" value="TreeGrafter"/>
</dbReference>
<evidence type="ECO:0000313" key="10">
    <source>
        <dbReference type="Proteomes" id="UP001345827"/>
    </source>
</evidence>
<keyword evidence="3" id="KW-0808">Transferase</keyword>
<protein>
    <recommendedName>
        <fullName evidence="2">Ubiquitin-like-conjugating enzyme ATG10</fullName>
    </recommendedName>
    <alternativeName>
        <fullName evidence="7">Autophagy-related protein 10</fullName>
    </alternativeName>
</protein>
<evidence type="ECO:0000256" key="5">
    <source>
        <dbReference type="ARBA" id="ARBA00022927"/>
    </source>
</evidence>
<dbReference type="Pfam" id="PF03987">
    <property type="entry name" value="Autophagy_act_C"/>
    <property type="match status" value="1"/>
</dbReference>
<name>A0AAV9Q7Q8_9PEZI</name>
<gene>
    <name evidence="9" type="ORF">LTR25_005451</name>
</gene>
<dbReference type="EMBL" id="JAXLQG010000008">
    <property type="protein sequence ID" value="KAK5536777.1"/>
    <property type="molecule type" value="Genomic_DNA"/>
</dbReference>
<evidence type="ECO:0000256" key="1">
    <source>
        <dbReference type="ARBA" id="ARBA00005696"/>
    </source>
</evidence>
<keyword evidence="4" id="KW-0833">Ubl conjugation pathway</keyword>
<accession>A0AAV9Q7Q8</accession>
<evidence type="ECO:0000256" key="3">
    <source>
        <dbReference type="ARBA" id="ARBA00022679"/>
    </source>
</evidence>
<dbReference type="AlphaFoldDB" id="A0AAV9Q7Q8"/>
<evidence type="ECO:0000313" key="9">
    <source>
        <dbReference type="EMBL" id="KAK5536777.1"/>
    </source>
</evidence>
<feature type="region of interest" description="Disordered" evidence="8">
    <location>
        <begin position="51"/>
        <end position="93"/>
    </location>
</feature>
<dbReference type="GO" id="GO:0032446">
    <property type="term" value="P:protein modification by small protein conjugation"/>
    <property type="evidence" value="ECO:0007669"/>
    <property type="project" value="TreeGrafter"/>
</dbReference>
<dbReference type="GO" id="GO:0015031">
    <property type="term" value="P:protein transport"/>
    <property type="evidence" value="ECO:0007669"/>
    <property type="project" value="UniProtKB-KW"/>
</dbReference>
<keyword evidence="5" id="KW-0653">Protein transport</keyword>
<organism evidence="9 10">
    <name type="scientific">Vermiconidia calcicola</name>
    <dbReference type="NCBI Taxonomy" id="1690605"/>
    <lineage>
        <taxon>Eukaryota</taxon>
        <taxon>Fungi</taxon>
        <taxon>Dikarya</taxon>
        <taxon>Ascomycota</taxon>
        <taxon>Pezizomycotina</taxon>
        <taxon>Dothideomycetes</taxon>
        <taxon>Dothideomycetidae</taxon>
        <taxon>Mycosphaerellales</taxon>
        <taxon>Extremaceae</taxon>
        <taxon>Vermiconidia</taxon>
    </lineage>
</organism>
<proteinExistence type="inferred from homology"/>
<dbReference type="PANTHER" id="PTHR14957:SF1">
    <property type="entry name" value="UBIQUITIN-LIKE-CONJUGATING ENZYME ATG10"/>
    <property type="match status" value="1"/>
</dbReference>
<dbReference type="GO" id="GO:0000045">
    <property type="term" value="P:autophagosome assembly"/>
    <property type="evidence" value="ECO:0007669"/>
    <property type="project" value="TreeGrafter"/>
</dbReference>
<dbReference type="Gene3D" id="3.30.1460.50">
    <property type="match status" value="1"/>
</dbReference>
<dbReference type="GO" id="GO:0061651">
    <property type="term" value="F:Atg12 conjugating enzyme activity"/>
    <property type="evidence" value="ECO:0007669"/>
    <property type="project" value="TreeGrafter"/>
</dbReference>
<dbReference type="PANTHER" id="PTHR14957">
    <property type="entry name" value="UBIQUITIN-LIKE-CONJUGATING ENZYME ATG10"/>
    <property type="match status" value="1"/>
</dbReference>
<dbReference type="Proteomes" id="UP001345827">
    <property type="component" value="Unassembled WGS sequence"/>
</dbReference>
<comment type="caution">
    <text evidence="9">The sequence shown here is derived from an EMBL/GenBank/DDBJ whole genome shotgun (WGS) entry which is preliminary data.</text>
</comment>
<comment type="similarity">
    <text evidence="1">Belongs to the ATG10 family.</text>
</comment>